<evidence type="ECO:0000313" key="4">
    <source>
        <dbReference type="Proteomes" id="UP000320762"/>
    </source>
</evidence>
<name>A0A550C976_9AGAR</name>
<keyword evidence="2" id="KW-1133">Transmembrane helix</keyword>
<dbReference type="EMBL" id="VDMD01000017">
    <property type="protein sequence ID" value="TRM61349.1"/>
    <property type="molecule type" value="Genomic_DNA"/>
</dbReference>
<gene>
    <name evidence="3" type="ORF">BD626DRAFT_502226</name>
</gene>
<organism evidence="3 4">
    <name type="scientific">Schizophyllum amplum</name>
    <dbReference type="NCBI Taxonomy" id="97359"/>
    <lineage>
        <taxon>Eukaryota</taxon>
        <taxon>Fungi</taxon>
        <taxon>Dikarya</taxon>
        <taxon>Basidiomycota</taxon>
        <taxon>Agaricomycotina</taxon>
        <taxon>Agaricomycetes</taxon>
        <taxon>Agaricomycetidae</taxon>
        <taxon>Agaricales</taxon>
        <taxon>Schizophyllaceae</taxon>
        <taxon>Schizophyllum</taxon>
    </lineage>
</organism>
<dbReference type="InterPro" id="IPR042432">
    <property type="entry name" value="Coa1_fungi"/>
</dbReference>
<evidence type="ECO:0000256" key="1">
    <source>
        <dbReference type="SAM" id="MobiDB-lite"/>
    </source>
</evidence>
<accession>A0A550C976</accession>
<reference evidence="3 4" key="1">
    <citation type="journal article" date="2019" name="New Phytol.">
        <title>Comparative genomics reveals unique wood-decay strategies and fruiting body development in the Schizophyllaceae.</title>
        <authorList>
            <person name="Almasi E."/>
            <person name="Sahu N."/>
            <person name="Krizsan K."/>
            <person name="Balint B."/>
            <person name="Kovacs G.M."/>
            <person name="Kiss B."/>
            <person name="Cseklye J."/>
            <person name="Drula E."/>
            <person name="Henrissat B."/>
            <person name="Nagy I."/>
            <person name="Chovatia M."/>
            <person name="Adam C."/>
            <person name="LaButti K."/>
            <person name="Lipzen A."/>
            <person name="Riley R."/>
            <person name="Grigoriev I.V."/>
            <person name="Nagy L.G."/>
        </authorList>
    </citation>
    <scope>NUCLEOTIDE SEQUENCE [LARGE SCALE GENOMIC DNA]</scope>
    <source>
        <strain evidence="3 4">NL-1724</strain>
    </source>
</reference>
<evidence type="ECO:0000256" key="2">
    <source>
        <dbReference type="SAM" id="Phobius"/>
    </source>
</evidence>
<dbReference type="PANTHER" id="PTHR28523">
    <property type="entry name" value="CYTOCHROME C OXIDASE ASSEMBLY FACTOR 1"/>
    <property type="match status" value="1"/>
</dbReference>
<dbReference type="Proteomes" id="UP000320762">
    <property type="component" value="Unassembled WGS sequence"/>
</dbReference>
<proteinExistence type="predicted"/>
<dbReference type="AlphaFoldDB" id="A0A550C976"/>
<comment type="caution">
    <text evidence="3">The sequence shown here is derived from an EMBL/GenBank/DDBJ whole genome shotgun (WGS) entry which is preliminary data.</text>
</comment>
<feature type="region of interest" description="Disordered" evidence="1">
    <location>
        <begin position="44"/>
        <end position="73"/>
    </location>
</feature>
<dbReference type="GO" id="GO:0005743">
    <property type="term" value="C:mitochondrial inner membrane"/>
    <property type="evidence" value="ECO:0007669"/>
    <property type="project" value="TreeGrafter"/>
</dbReference>
<dbReference type="GO" id="GO:0033617">
    <property type="term" value="P:mitochondrial respiratory chain complex IV assembly"/>
    <property type="evidence" value="ECO:0007669"/>
    <property type="project" value="InterPro"/>
</dbReference>
<sequence>MSPRDSGPVLFVPPPAMSSAVTARLARQLPSSIYRTPCRRTYATELPRPPPSVHPEPETYAHTSRPRTYVKVPSAPRRPLPSIPRRWPAVLAFAAVGVCGWAVFFTYVTNQEKVTSSVVQQMLRSMKSSEHLHDYLGDAIRPVPEWWLNGDPWIHGRVNQINGSIDLSFKIKGSKGTGTVYFTSVRREKGEPFVILRFRVIGDDGTIINLTA</sequence>
<keyword evidence="4" id="KW-1185">Reference proteome</keyword>
<feature type="transmembrane region" description="Helical" evidence="2">
    <location>
        <begin position="87"/>
        <end position="108"/>
    </location>
</feature>
<evidence type="ECO:0000313" key="3">
    <source>
        <dbReference type="EMBL" id="TRM61349.1"/>
    </source>
</evidence>
<dbReference type="InterPro" id="IPR014807">
    <property type="entry name" value="Coa1"/>
</dbReference>
<keyword evidence="2" id="KW-0472">Membrane</keyword>
<keyword evidence="2" id="KW-0812">Transmembrane</keyword>
<dbReference type="Pfam" id="PF08695">
    <property type="entry name" value="Coa1"/>
    <property type="match status" value="1"/>
</dbReference>
<dbReference type="PANTHER" id="PTHR28523:SF1">
    <property type="entry name" value="CYTOCHROME C OXIDASE ASSEMBLY FACTOR 1"/>
    <property type="match status" value="1"/>
</dbReference>
<protein>
    <submittedName>
        <fullName evidence="3">Cytochrome oxidase complex assembly protein 1-domain-containing protein</fullName>
    </submittedName>
</protein>
<dbReference type="OrthoDB" id="2100652at2759"/>